<dbReference type="RefSeq" id="XP_016456024.1">
    <property type="nucleotide sequence ID" value="XM_016600538.1"/>
</dbReference>
<dbReference type="CDD" id="cd09272">
    <property type="entry name" value="RNase_HI_RT_Ty1"/>
    <property type="match status" value="1"/>
</dbReference>
<proteinExistence type="predicted"/>
<dbReference type="PaxDb" id="4097-A0A1S3YV61"/>
<organism evidence="1">
    <name type="scientific">Nicotiana tabacum</name>
    <name type="common">Common tobacco</name>
    <dbReference type="NCBI Taxonomy" id="4097"/>
    <lineage>
        <taxon>Eukaryota</taxon>
        <taxon>Viridiplantae</taxon>
        <taxon>Streptophyta</taxon>
        <taxon>Embryophyta</taxon>
        <taxon>Tracheophyta</taxon>
        <taxon>Spermatophyta</taxon>
        <taxon>Magnoliopsida</taxon>
        <taxon>eudicotyledons</taxon>
        <taxon>Gunneridae</taxon>
        <taxon>Pentapetalae</taxon>
        <taxon>asterids</taxon>
        <taxon>lamiids</taxon>
        <taxon>Solanales</taxon>
        <taxon>Solanaceae</taxon>
        <taxon>Nicotianoideae</taxon>
        <taxon>Nicotianeae</taxon>
        <taxon>Nicotiana</taxon>
    </lineage>
</organism>
<name>A0A1S3YV61_TOBAC</name>
<dbReference type="AlphaFoldDB" id="A0A1S3YV61"/>
<dbReference type="KEGG" id="nta:107780031"/>
<dbReference type="OrthoDB" id="1300421at2759"/>
<reference evidence="1" key="1">
    <citation type="submission" date="2025-08" db="UniProtKB">
        <authorList>
            <consortium name="RefSeq"/>
        </authorList>
    </citation>
    <scope>IDENTIFICATION</scope>
</reference>
<gene>
    <name evidence="1" type="primary">LOC107780031</name>
</gene>
<evidence type="ECO:0000313" key="1">
    <source>
        <dbReference type="RefSeq" id="XP_016456024.1"/>
    </source>
</evidence>
<accession>A0A1S3YV61</accession>
<dbReference type="STRING" id="4097.A0A1S3YV61"/>
<dbReference type="PANTHER" id="PTHR11439:SF480">
    <property type="entry name" value="REVERSE TRANSCRIPTASE TY1_COPIA-TYPE DOMAIN-CONTAINING PROTEIN"/>
    <property type="match status" value="1"/>
</dbReference>
<protein>
    <submittedName>
        <fullName evidence="1">Uncharacterized mitochondrial protein AtMg00810-like</fullName>
    </submittedName>
</protein>
<dbReference type="PANTHER" id="PTHR11439">
    <property type="entry name" value="GAG-POL-RELATED RETROTRANSPOSON"/>
    <property type="match status" value="1"/>
</dbReference>
<sequence length="207" mass="23457">MIITGNNEDKVARLQDELSIIFDIKKLGELHYFLGLEMTNMNKGIFVTQEGYAKKLVDRPSIAFSVGYVSKFMQRPRKPHLEAANRILKYINSTSDMSLFFQKKNDLVLADYTDADFGGDSDDRRSTSGYIFLCGGTSVSWCSQKQDSVSFSTTDVEYKAAALTAQECRYNFKSVQVNFLDKVCVNGEILPPNLAVREPVRRYIRSL</sequence>